<accession>A0A2M8LYF3</accession>
<name>A0A2M8LYF3_9ACTN</name>
<proteinExistence type="predicted"/>
<evidence type="ECO:0000313" key="2">
    <source>
        <dbReference type="EMBL" id="PJE97689.1"/>
    </source>
</evidence>
<keyword evidence="3" id="KW-1185">Reference proteome</keyword>
<sequence>MYTFLRRADFFNSIDNKDRFARMGLQAGDDFVSVQNKNGDPADTTVRDRFLKGLEAVQGIHRAGSNPDFLVLDPAFFAHRARAAVISRRVSSKGVEVVDQVTQWQKEGRTGDIPEMQKAVEWLNRLIYIRIPAVAPDQAAVSVEVDLLRFELLTRWAAGLRSEVQHEAEIRGLSGSLAELADSSNKDDEIQVLVGNVMRKLMIDVGDKIRSVRV</sequence>
<comment type="caution">
    <text evidence="1">The sequence shown here is derived from an EMBL/GenBank/DDBJ whole genome shotgun (WGS) entry which is preliminary data.</text>
</comment>
<dbReference type="EMBL" id="PGGW01000039">
    <property type="protein sequence ID" value="PJE97689.1"/>
    <property type="molecule type" value="Genomic_DNA"/>
</dbReference>
<organism evidence="1 3">
    <name type="scientific">Streptomyces carminius</name>
    <dbReference type="NCBI Taxonomy" id="2665496"/>
    <lineage>
        <taxon>Bacteria</taxon>
        <taxon>Bacillati</taxon>
        <taxon>Actinomycetota</taxon>
        <taxon>Actinomycetes</taxon>
        <taxon>Kitasatosporales</taxon>
        <taxon>Streptomycetaceae</taxon>
        <taxon>Streptomyces</taxon>
    </lineage>
</organism>
<dbReference type="AlphaFoldDB" id="A0A2M8LYF3"/>
<protein>
    <submittedName>
        <fullName evidence="1">Uncharacterized protein</fullName>
    </submittedName>
</protein>
<dbReference type="Proteomes" id="UP000230407">
    <property type="component" value="Unassembled WGS sequence"/>
</dbReference>
<evidence type="ECO:0000313" key="3">
    <source>
        <dbReference type="Proteomes" id="UP000230407"/>
    </source>
</evidence>
<gene>
    <name evidence="2" type="ORF">CUT44_11180</name>
    <name evidence="1" type="ORF">CUT44_14435</name>
</gene>
<dbReference type="EMBL" id="PGGW01000050">
    <property type="protein sequence ID" value="PJE96980.1"/>
    <property type="molecule type" value="Genomic_DNA"/>
</dbReference>
<evidence type="ECO:0000313" key="1">
    <source>
        <dbReference type="EMBL" id="PJE96980.1"/>
    </source>
</evidence>
<reference evidence="1 3" key="1">
    <citation type="submission" date="2017-11" db="EMBL/GenBank/DDBJ databases">
        <title>Streptomyces carmine sp. nov., a novel actinomycete isolated from Sophora alopecuroides in Xinjiang, China.</title>
        <authorList>
            <person name="Wang Y."/>
            <person name="Luo X."/>
            <person name="Wan C."/>
            <person name="Zhang L."/>
        </authorList>
    </citation>
    <scope>NUCLEOTIDE SEQUENCE [LARGE SCALE GENOMIC DNA]</scope>
    <source>
        <strain evidence="1 3">TRM SA0054</strain>
    </source>
</reference>